<gene>
    <name evidence="1" type="ORF">POM88_010409</name>
</gene>
<protein>
    <submittedName>
        <fullName evidence="1">Uncharacterized protein</fullName>
    </submittedName>
</protein>
<accession>A0AAD8N1G6</accession>
<keyword evidence="2" id="KW-1185">Reference proteome</keyword>
<sequence>MSTLSVDVNPTECVKSVDTSCSVSEIDEYDFSRFPDRPRNLNVDRERQRSFDERSLVDLPGFSPPMSSRADNISRIDHFDGLPFSPALTFVTVKLSKTTLIQNYYYGGSFTRFP</sequence>
<proteinExistence type="predicted"/>
<evidence type="ECO:0000313" key="2">
    <source>
        <dbReference type="Proteomes" id="UP001237642"/>
    </source>
</evidence>
<name>A0AAD8N1G6_9APIA</name>
<reference evidence="1" key="1">
    <citation type="submission" date="2023-02" db="EMBL/GenBank/DDBJ databases">
        <title>Genome of toxic invasive species Heracleum sosnowskyi carries increased number of genes despite the absence of recent whole-genome duplications.</title>
        <authorList>
            <person name="Schelkunov M."/>
            <person name="Shtratnikova V."/>
            <person name="Makarenko M."/>
            <person name="Klepikova A."/>
            <person name="Omelchenko D."/>
            <person name="Novikova G."/>
            <person name="Obukhova E."/>
            <person name="Bogdanov V."/>
            <person name="Penin A."/>
            <person name="Logacheva M."/>
        </authorList>
    </citation>
    <scope>NUCLEOTIDE SEQUENCE</scope>
    <source>
        <strain evidence="1">Hsosn_3</strain>
        <tissue evidence="1">Leaf</tissue>
    </source>
</reference>
<dbReference type="AlphaFoldDB" id="A0AAD8N1G6"/>
<comment type="caution">
    <text evidence="1">The sequence shown here is derived from an EMBL/GenBank/DDBJ whole genome shotgun (WGS) entry which is preliminary data.</text>
</comment>
<dbReference type="Proteomes" id="UP001237642">
    <property type="component" value="Unassembled WGS sequence"/>
</dbReference>
<organism evidence="1 2">
    <name type="scientific">Heracleum sosnowskyi</name>
    <dbReference type="NCBI Taxonomy" id="360622"/>
    <lineage>
        <taxon>Eukaryota</taxon>
        <taxon>Viridiplantae</taxon>
        <taxon>Streptophyta</taxon>
        <taxon>Embryophyta</taxon>
        <taxon>Tracheophyta</taxon>
        <taxon>Spermatophyta</taxon>
        <taxon>Magnoliopsida</taxon>
        <taxon>eudicotyledons</taxon>
        <taxon>Gunneridae</taxon>
        <taxon>Pentapetalae</taxon>
        <taxon>asterids</taxon>
        <taxon>campanulids</taxon>
        <taxon>Apiales</taxon>
        <taxon>Apiaceae</taxon>
        <taxon>Apioideae</taxon>
        <taxon>apioid superclade</taxon>
        <taxon>Tordylieae</taxon>
        <taxon>Tordyliinae</taxon>
        <taxon>Heracleum</taxon>
    </lineage>
</organism>
<dbReference type="EMBL" id="JAUIZM010000003">
    <property type="protein sequence ID" value="KAK1391353.1"/>
    <property type="molecule type" value="Genomic_DNA"/>
</dbReference>
<evidence type="ECO:0000313" key="1">
    <source>
        <dbReference type="EMBL" id="KAK1391353.1"/>
    </source>
</evidence>
<reference evidence="1" key="2">
    <citation type="submission" date="2023-05" db="EMBL/GenBank/DDBJ databases">
        <authorList>
            <person name="Schelkunov M.I."/>
        </authorList>
    </citation>
    <scope>NUCLEOTIDE SEQUENCE</scope>
    <source>
        <strain evidence="1">Hsosn_3</strain>
        <tissue evidence="1">Leaf</tissue>
    </source>
</reference>